<feature type="region of interest" description="Disordered" evidence="1">
    <location>
        <begin position="1"/>
        <end position="35"/>
    </location>
</feature>
<evidence type="ECO:0000313" key="3">
    <source>
        <dbReference type="Proteomes" id="UP001331515"/>
    </source>
</evidence>
<organism evidence="2 3">
    <name type="scientific">Champsocephalus gunnari</name>
    <name type="common">Mackerel icefish</name>
    <dbReference type="NCBI Taxonomy" id="52237"/>
    <lineage>
        <taxon>Eukaryota</taxon>
        <taxon>Metazoa</taxon>
        <taxon>Chordata</taxon>
        <taxon>Craniata</taxon>
        <taxon>Vertebrata</taxon>
        <taxon>Euteleostomi</taxon>
        <taxon>Actinopterygii</taxon>
        <taxon>Neopterygii</taxon>
        <taxon>Teleostei</taxon>
        <taxon>Neoteleostei</taxon>
        <taxon>Acanthomorphata</taxon>
        <taxon>Eupercaria</taxon>
        <taxon>Perciformes</taxon>
        <taxon>Notothenioidei</taxon>
        <taxon>Channichthyidae</taxon>
        <taxon>Champsocephalus</taxon>
    </lineage>
</organism>
<evidence type="ECO:0000313" key="2">
    <source>
        <dbReference type="EMBL" id="KAK5925864.1"/>
    </source>
</evidence>
<reference evidence="2 3" key="1">
    <citation type="journal article" date="2023" name="Mol. Biol. Evol.">
        <title>Genomics of Secondarily Temperate Adaptation in the Only Non-Antarctic Icefish.</title>
        <authorList>
            <person name="Rivera-Colon A.G."/>
            <person name="Rayamajhi N."/>
            <person name="Minhas B.F."/>
            <person name="Madrigal G."/>
            <person name="Bilyk K.T."/>
            <person name="Yoon V."/>
            <person name="Hune M."/>
            <person name="Gregory S."/>
            <person name="Cheng C.H.C."/>
            <person name="Catchen J.M."/>
        </authorList>
    </citation>
    <scope>NUCLEOTIDE SEQUENCE [LARGE SCALE GENOMIC DNA]</scope>
    <source>
        <tissue evidence="2">White muscle</tissue>
    </source>
</reference>
<sequence length="131" mass="15128">MKSRRAVSTGRRGARLQLNGPRSDGLRRKRPADRAVQEDLKLRRRMVELMEQTSIRNAERFQQLNESIREGFSLMRESTPPHSSSAGPSPYRHRSPQPACTPHLHTMTSDPPRQPSQFSDRQALFPEDYYV</sequence>
<accession>A0AAN8HRD0</accession>
<dbReference type="Proteomes" id="UP001331515">
    <property type="component" value="Unassembled WGS sequence"/>
</dbReference>
<evidence type="ECO:0000256" key="1">
    <source>
        <dbReference type="SAM" id="MobiDB-lite"/>
    </source>
</evidence>
<comment type="caution">
    <text evidence="2">The sequence shown here is derived from an EMBL/GenBank/DDBJ whole genome shotgun (WGS) entry which is preliminary data.</text>
</comment>
<protein>
    <submittedName>
        <fullName evidence="2">Uncharacterized protein</fullName>
    </submittedName>
</protein>
<feature type="region of interest" description="Disordered" evidence="1">
    <location>
        <begin position="68"/>
        <end position="131"/>
    </location>
</feature>
<dbReference type="EMBL" id="JAURVH010001519">
    <property type="protein sequence ID" value="KAK5925864.1"/>
    <property type="molecule type" value="Genomic_DNA"/>
</dbReference>
<gene>
    <name evidence="2" type="ORF">CgunFtcFv8_021486</name>
</gene>
<keyword evidence="3" id="KW-1185">Reference proteome</keyword>
<feature type="compositionally biased region" description="Polar residues" evidence="1">
    <location>
        <begin position="106"/>
        <end position="120"/>
    </location>
</feature>
<proteinExistence type="predicted"/>
<name>A0AAN8HRD0_CHAGU</name>
<dbReference type="AlphaFoldDB" id="A0AAN8HRD0"/>